<accession>A0AAU1TY54</accession>
<protein>
    <recommendedName>
        <fullName evidence="2">NIPSNAP domain-containing protein</fullName>
    </recommendedName>
</protein>
<reference evidence="1" key="1">
    <citation type="submission" date="2022-10" db="EMBL/GenBank/DDBJ databases">
        <title>The complete genomes of actinobacterial strains from the NBC collection.</title>
        <authorList>
            <person name="Joergensen T.S."/>
            <person name="Alvarez Arevalo M."/>
            <person name="Sterndorff E.B."/>
            <person name="Faurdal D."/>
            <person name="Vuksanovic O."/>
            <person name="Mourched A.-S."/>
            <person name="Charusanti P."/>
            <person name="Shaw S."/>
            <person name="Blin K."/>
            <person name="Weber T."/>
        </authorList>
    </citation>
    <scope>NUCLEOTIDE SEQUENCE</scope>
    <source>
        <strain evidence="1">NBC_00119</strain>
    </source>
</reference>
<evidence type="ECO:0008006" key="2">
    <source>
        <dbReference type="Google" id="ProtNLM"/>
    </source>
</evidence>
<gene>
    <name evidence="1" type="ORF">OHU69_04215</name>
</gene>
<name>A0AAU1TY54_9ACTN</name>
<proteinExistence type="predicted"/>
<dbReference type="Gene3D" id="3.30.70.100">
    <property type="match status" value="1"/>
</dbReference>
<organism evidence="1">
    <name type="scientific">Streptomyces sp. NBC_00119</name>
    <dbReference type="NCBI Taxonomy" id="2975659"/>
    <lineage>
        <taxon>Bacteria</taxon>
        <taxon>Bacillati</taxon>
        <taxon>Actinomycetota</taxon>
        <taxon>Actinomycetes</taxon>
        <taxon>Kitasatosporales</taxon>
        <taxon>Streptomycetaceae</taxon>
        <taxon>Streptomyces</taxon>
    </lineage>
</organism>
<sequence>MSGVQVLDIVLLAGDDVDKWLRRWRTEYLPGAVDRGMVEERLWRAWTGPDTVAVRILWSLPDSGAFFAARAVAGADPRVAAFWAYTDEIAMDRDRHVLEPVAGVHEEVAS</sequence>
<dbReference type="EMBL" id="CP108195">
    <property type="protein sequence ID" value="WTS10345.1"/>
    <property type="molecule type" value="Genomic_DNA"/>
</dbReference>
<evidence type="ECO:0000313" key="1">
    <source>
        <dbReference type="EMBL" id="WTS10345.1"/>
    </source>
</evidence>
<dbReference type="AlphaFoldDB" id="A0AAU1TY54"/>